<dbReference type="EMBL" id="JABEOV010000025">
    <property type="protein sequence ID" value="NNG54999.1"/>
    <property type="molecule type" value="Genomic_DNA"/>
</dbReference>
<dbReference type="PATRIC" id="fig|33051.3.peg.1229"/>
<protein>
    <submittedName>
        <fullName evidence="6">EthD domain-containing protein</fullName>
    </submittedName>
    <submittedName>
        <fullName evidence="3">Ethyl tert-butyl ether degradation protein EthD</fullName>
    </submittedName>
</protein>
<dbReference type="OrthoDB" id="7571420at2"/>
<evidence type="ECO:0000313" key="2">
    <source>
        <dbReference type="EMBL" id="KTT65396.1"/>
    </source>
</evidence>
<evidence type="ECO:0000259" key="1">
    <source>
        <dbReference type="Pfam" id="PF07110"/>
    </source>
</evidence>
<dbReference type="Proteomes" id="UP000557656">
    <property type="component" value="Unassembled WGS sequence"/>
</dbReference>
<name>A0A147IM60_9SPHN</name>
<dbReference type="EMBL" id="LDTC01000076">
    <property type="protein sequence ID" value="KTW11940.1"/>
    <property type="molecule type" value="Genomic_DNA"/>
</dbReference>
<dbReference type="AlphaFoldDB" id="A0A147IM60"/>
<evidence type="ECO:0000313" key="3">
    <source>
        <dbReference type="EMBL" id="KTT96345.1"/>
    </source>
</evidence>
<dbReference type="Proteomes" id="UP000074072">
    <property type="component" value="Unassembled WGS sequence"/>
</dbReference>
<organism evidence="3 9">
    <name type="scientific">Sphingomonas sanguinis</name>
    <dbReference type="NCBI Taxonomy" id="33051"/>
    <lineage>
        <taxon>Bacteria</taxon>
        <taxon>Pseudomonadati</taxon>
        <taxon>Pseudomonadota</taxon>
        <taxon>Alphaproteobacteria</taxon>
        <taxon>Sphingomonadales</taxon>
        <taxon>Sphingomonadaceae</taxon>
        <taxon>Sphingomonas</taxon>
    </lineage>
</organism>
<dbReference type="STRING" id="33051.SB4_10075"/>
<sequence>MIKMLIGFRRRQGMSMQEFKDYRRDIHAPLLFNLPEADKIRRFVVSYPVAAPGWPEPTFDAVVEAWFDSLDDLNALYTCEAFQEVVDPDHANFIDLASVSRIVSEEIVVVG</sequence>
<dbReference type="Proteomes" id="UP000072867">
    <property type="component" value="Unassembled WGS sequence"/>
</dbReference>
<dbReference type="GeneID" id="78488017"/>
<dbReference type="GO" id="GO:0016491">
    <property type="term" value="F:oxidoreductase activity"/>
    <property type="evidence" value="ECO:0007669"/>
    <property type="project" value="InterPro"/>
</dbReference>
<dbReference type="SUPFAM" id="SSF54909">
    <property type="entry name" value="Dimeric alpha+beta barrel"/>
    <property type="match status" value="1"/>
</dbReference>
<keyword evidence="12" id="KW-1185">Reference proteome</keyword>
<feature type="domain" description="EthD" evidence="1">
    <location>
        <begin position="11"/>
        <end position="96"/>
    </location>
</feature>
<evidence type="ECO:0000313" key="12">
    <source>
        <dbReference type="Proteomes" id="UP000557656"/>
    </source>
</evidence>
<dbReference type="RefSeq" id="WP_058717124.1">
    <property type="nucleotide sequence ID" value="NZ_JABEOV010000025.1"/>
</dbReference>
<dbReference type="InterPro" id="IPR009799">
    <property type="entry name" value="EthD_dom"/>
</dbReference>
<evidence type="ECO:0000313" key="11">
    <source>
        <dbReference type="Proteomes" id="UP000531581"/>
    </source>
</evidence>
<evidence type="ECO:0000313" key="6">
    <source>
        <dbReference type="EMBL" id="NNG54999.1"/>
    </source>
</evidence>
<dbReference type="NCBIfam" id="TIGR02118">
    <property type="entry name" value="EthD family reductase"/>
    <property type="match status" value="1"/>
</dbReference>
<dbReference type="Gene3D" id="3.30.70.100">
    <property type="match status" value="1"/>
</dbReference>
<evidence type="ECO:0000313" key="4">
    <source>
        <dbReference type="EMBL" id="KTT98993.1"/>
    </source>
</evidence>
<reference evidence="8 9" key="1">
    <citation type="journal article" date="2016" name="Front. Microbiol.">
        <title>Genomic Resource of Rice Seed Associated Bacteria.</title>
        <authorList>
            <person name="Midha S."/>
            <person name="Bansal K."/>
            <person name="Sharma S."/>
            <person name="Kumar N."/>
            <person name="Patil P.P."/>
            <person name="Chaudhry V."/>
            <person name="Patil P.B."/>
        </authorList>
    </citation>
    <scope>NUCLEOTIDE SEQUENCE [LARGE SCALE GENOMIC DNA]</scope>
    <source>
        <strain evidence="5 10">NS258</strain>
        <strain evidence="2 8">NS319</strain>
        <strain evidence="3 9">SB4</strain>
    </source>
</reference>
<dbReference type="Proteomes" id="UP000531581">
    <property type="component" value="Unassembled WGS sequence"/>
</dbReference>
<dbReference type="EMBL" id="LDTD01000186">
    <property type="protein sequence ID" value="KTT65396.1"/>
    <property type="molecule type" value="Genomic_DNA"/>
</dbReference>
<comment type="caution">
    <text evidence="3">The sequence shown here is derived from an EMBL/GenBank/DDBJ whole genome shotgun (WGS) entry which is preliminary data.</text>
</comment>
<dbReference type="EMBL" id="LDTE01000058">
    <property type="protein sequence ID" value="KTT98993.1"/>
    <property type="molecule type" value="Genomic_DNA"/>
</dbReference>
<evidence type="ECO:0000313" key="8">
    <source>
        <dbReference type="Proteomes" id="UP000072867"/>
    </source>
</evidence>
<evidence type="ECO:0000313" key="5">
    <source>
        <dbReference type="EMBL" id="KTW11940.1"/>
    </source>
</evidence>
<accession>A0A147IM60</accession>
<evidence type="ECO:0000313" key="7">
    <source>
        <dbReference type="EMBL" id="NVP33540.1"/>
    </source>
</evidence>
<dbReference type="EMBL" id="JABYQV010000057">
    <property type="protein sequence ID" value="NVP33540.1"/>
    <property type="molecule type" value="Genomic_DNA"/>
</dbReference>
<evidence type="ECO:0000313" key="9">
    <source>
        <dbReference type="Proteomes" id="UP000074072"/>
    </source>
</evidence>
<proteinExistence type="predicted"/>
<evidence type="ECO:0000313" key="10">
    <source>
        <dbReference type="Proteomes" id="UP000074410"/>
    </source>
</evidence>
<gene>
    <name evidence="6" type="ORF">HKX05_16760</name>
    <name evidence="7" type="ORF">HLV41_21165</name>
    <name evidence="5" type="ORF">NS258_10955</name>
    <name evidence="2" type="ORF">NS319_18130</name>
    <name evidence="4" type="ORF">SB4_10075</name>
    <name evidence="3" type="ORF">SB4_15920</name>
</gene>
<dbReference type="InterPro" id="IPR011008">
    <property type="entry name" value="Dimeric_a/b-barrel"/>
</dbReference>
<dbReference type="Pfam" id="PF07110">
    <property type="entry name" value="EthD"/>
    <property type="match status" value="1"/>
</dbReference>
<reference evidence="11 12" key="2">
    <citation type="submission" date="2020-05" db="EMBL/GenBank/DDBJ databases">
        <title>Draft Genome Sequences of Sphingomonas sp. Isolated from the International Space Station.</title>
        <authorList>
            <person name="Bijlani S."/>
            <person name="Singh N.K."/>
            <person name="Mason C.E."/>
            <person name="Wang C.C."/>
            <person name="Venkateswaran K."/>
        </authorList>
    </citation>
    <scope>NUCLEOTIDE SEQUENCE [LARGE SCALE GENOMIC DNA]</scope>
    <source>
        <strain evidence="6 12">IIF7SW-B5</strain>
        <strain evidence="7">ISS-IIF7SWP</strain>
    </source>
</reference>
<dbReference type="Proteomes" id="UP000074410">
    <property type="component" value="Unassembled WGS sequence"/>
</dbReference>
<dbReference type="EMBL" id="LDTE01000113">
    <property type="protein sequence ID" value="KTT96345.1"/>
    <property type="molecule type" value="Genomic_DNA"/>
</dbReference>